<sequence length="422" mass="47277">MRSYTYLSIPYDYDVEDSFSSTNASNFTPASPDYSRDFFPLEEISSPKDTKTHVESPILVSPSSSVGSSSPFRMPPKRTSTTASPTITQAAIRQQIADSVAAALEAQAPNTENTDHTNSNFGPKETPVAKKCTYKEFTSFQSFYFNGTEEAVDLIPLCPNMVPNTKKLMEVFIGGLPKSIKGNVTTLKPQTLEEAINITQRCTKHMTGNLKLLCSFVEKFLGTVHFGNDQFASILGYRDLNQGNIMIKWVDYVEGLNHNLFSVGQFCEADLEIKNHTLEQVRGNPSKLVQTRRQLATDLEMCMFALTTSTIEPKNIKEVMADSAWIEAMQEELHQFDRLQVWELVDKPFGNCSLRGSSDFHCPCYIQIFSNLPDGCKMTFLNGPLKEGVYVAQSKWFIDPGHPDKVYSLRKALYGLKQALRA</sequence>
<evidence type="ECO:0000256" key="1">
    <source>
        <dbReference type="SAM" id="MobiDB-lite"/>
    </source>
</evidence>
<proteinExistence type="predicted"/>
<dbReference type="InterPro" id="IPR054722">
    <property type="entry name" value="PolX-like_BBD"/>
</dbReference>
<accession>A0A6L2M346</accession>
<evidence type="ECO:0000313" key="3">
    <source>
        <dbReference type="EMBL" id="GEU67597.1"/>
    </source>
</evidence>
<feature type="compositionally biased region" description="Low complexity" evidence="1">
    <location>
        <begin position="59"/>
        <end position="71"/>
    </location>
</feature>
<evidence type="ECO:0000259" key="2">
    <source>
        <dbReference type="Pfam" id="PF22936"/>
    </source>
</evidence>
<dbReference type="Pfam" id="PF22936">
    <property type="entry name" value="Pol_BBD"/>
    <property type="match status" value="1"/>
</dbReference>
<organism evidence="3">
    <name type="scientific">Tanacetum cinerariifolium</name>
    <name type="common">Dalmatian daisy</name>
    <name type="synonym">Chrysanthemum cinerariifolium</name>
    <dbReference type="NCBI Taxonomy" id="118510"/>
    <lineage>
        <taxon>Eukaryota</taxon>
        <taxon>Viridiplantae</taxon>
        <taxon>Streptophyta</taxon>
        <taxon>Embryophyta</taxon>
        <taxon>Tracheophyta</taxon>
        <taxon>Spermatophyta</taxon>
        <taxon>Magnoliopsida</taxon>
        <taxon>eudicotyledons</taxon>
        <taxon>Gunneridae</taxon>
        <taxon>Pentapetalae</taxon>
        <taxon>asterids</taxon>
        <taxon>campanulids</taxon>
        <taxon>Asterales</taxon>
        <taxon>Asteraceae</taxon>
        <taxon>Asteroideae</taxon>
        <taxon>Anthemideae</taxon>
        <taxon>Anthemidinae</taxon>
        <taxon>Tanacetum</taxon>
    </lineage>
</organism>
<dbReference type="EMBL" id="BKCJ010005596">
    <property type="protein sequence ID" value="GEU67597.1"/>
    <property type="molecule type" value="Genomic_DNA"/>
</dbReference>
<feature type="domain" description="Retrovirus-related Pol polyprotein from transposon TNT 1-94-like beta-barrel" evidence="2">
    <location>
        <begin position="202"/>
        <end position="269"/>
    </location>
</feature>
<name>A0A6L2M346_TANCI</name>
<gene>
    <name evidence="3" type="ORF">Tci_039575</name>
</gene>
<feature type="region of interest" description="Disordered" evidence="1">
    <location>
        <begin position="59"/>
        <end position="84"/>
    </location>
</feature>
<dbReference type="AlphaFoldDB" id="A0A6L2M346"/>
<comment type="caution">
    <text evidence="3">The sequence shown here is derived from an EMBL/GenBank/DDBJ whole genome shotgun (WGS) entry which is preliminary data.</text>
</comment>
<protein>
    <submittedName>
        <fullName evidence="3">Gag-Pol polyprotein</fullName>
    </submittedName>
</protein>
<reference evidence="3" key="1">
    <citation type="journal article" date="2019" name="Sci. Rep.">
        <title>Draft genome of Tanacetum cinerariifolium, the natural source of mosquito coil.</title>
        <authorList>
            <person name="Yamashiro T."/>
            <person name="Shiraishi A."/>
            <person name="Satake H."/>
            <person name="Nakayama K."/>
        </authorList>
    </citation>
    <scope>NUCLEOTIDE SEQUENCE</scope>
</reference>